<feature type="compositionally biased region" description="Low complexity" evidence="3">
    <location>
        <begin position="194"/>
        <end position="205"/>
    </location>
</feature>
<keyword evidence="5" id="KW-0670">Pyruvate</keyword>
<feature type="compositionally biased region" description="Low complexity" evidence="3">
    <location>
        <begin position="214"/>
        <end position="226"/>
    </location>
</feature>
<dbReference type="EMBL" id="SMUV01000074">
    <property type="protein sequence ID" value="TDK41174.1"/>
    <property type="molecule type" value="Genomic_DNA"/>
</dbReference>
<dbReference type="InterPro" id="IPR000089">
    <property type="entry name" value="Biotin_lipoyl"/>
</dbReference>
<keyword evidence="6" id="KW-1185">Reference proteome</keyword>
<dbReference type="GO" id="GO:0045254">
    <property type="term" value="C:pyruvate dehydrogenase complex"/>
    <property type="evidence" value="ECO:0007669"/>
    <property type="project" value="InterPro"/>
</dbReference>
<feature type="region of interest" description="Disordered" evidence="3">
    <location>
        <begin position="181"/>
        <end position="234"/>
    </location>
</feature>
<keyword evidence="2" id="KW-0450">Lipoyl</keyword>
<dbReference type="Proteomes" id="UP000295301">
    <property type="component" value="Unassembled WGS sequence"/>
</dbReference>
<proteinExistence type="predicted"/>
<comment type="cofactor">
    <cofactor evidence="1">
        <name>(R)-lipoate</name>
        <dbReference type="ChEBI" id="CHEBI:83088"/>
    </cofactor>
</comment>
<evidence type="ECO:0000256" key="2">
    <source>
        <dbReference type="ARBA" id="ARBA00022823"/>
    </source>
</evidence>
<evidence type="ECO:0000313" key="6">
    <source>
        <dbReference type="Proteomes" id="UP000295301"/>
    </source>
</evidence>
<feature type="domain" description="Lipoyl-binding" evidence="4">
    <location>
        <begin position="2"/>
        <end position="77"/>
    </location>
</feature>
<sequence length="431" mass="44084">MPHEVIMPALGMAQETGLIVAWYKSPGDAVKSGDVLFEVETDKATMEVEAQADGFLTQMRAHAGDEVPVGDVIAMIGEDAEAVHTEETPAGTAASEAADLPEGHPVIMPALGMAQDTGLIVAWHKAPGDAVDAGDILFEVETDKSTMEVEAGAGGFVAALLAEAGEDAPVGETIAVISAEKPSNPLQVSRSGGARAPEPAAAPAPRSEPEPARAEAPAAARKAPAPVRSDGGLLASPKARRLALEQGLDLTRLVEAGHPQPYHAADVEVLKSLPAKAPADAPAATRRLVAELPADGFPGFAAWAAEHAGLGDGNALLAGLAAASLGRDSATVTVESIGRTSVHSVPAGPLGGISDADPDTMPDLYLRDLRMSRLSTVNLGAEAAPVLTLTRSGDGLSITLECASHHLTAAQAVSLLSEFAGRMEQPLRHLL</sequence>
<gene>
    <name evidence="5" type="ORF">E1832_21005</name>
</gene>
<feature type="domain" description="Lipoyl-binding" evidence="4">
    <location>
        <begin position="103"/>
        <end position="178"/>
    </location>
</feature>
<dbReference type="CDD" id="cd06849">
    <property type="entry name" value="lipoyl_domain"/>
    <property type="match status" value="2"/>
</dbReference>
<dbReference type="InterPro" id="IPR045257">
    <property type="entry name" value="E2/Pdx1"/>
</dbReference>
<evidence type="ECO:0000313" key="5">
    <source>
        <dbReference type="EMBL" id="TDK41174.1"/>
    </source>
</evidence>
<dbReference type="PANTHER" id="PTHR23151">
    <property type="entry name" value="DIHYDROLIPOAMIDE ACETYL/SUCCINYL-TRANSFERASE-RELATED"/>
    <property type="match status" value="1"/>
</dbReference>
<dbReference type="RefSeq" id="WP_133361742.1">
    <property type="nucleotide sequence ID" value="NZ_SMUV01000074.1"/>
</dbReference>
<dbReference type="InterPro" id="IPR011053">
    <property type="entry name" value="Single_hybrid_motif"/>
</dbReference>
<dbReference type="PROSITE" id="PS50968">
    <property type="entry name" value="BIOTINYL_LIPOYL"/>
    <property type="match status" value="2"/>
</dbReference>
<comment type="caution">
    <text evidence="5">The sequence shown here is derived from an EMBL/GenBank/DDBJ whole genome shotgun (WGS) entry which is preliminary data.</text>
</comment>
<accession>A0A4R5UQ62</accession>
<dbReference type="Gene3D" id="2.40.50.100">
    <property type="match status" value="2"/>
</dbReference>
<dbReference type="SUPFAM" id="SSF51230">
    <property type="entry name" value="Single hybrid motif"/>
    <property type="match status" value="2"/>
</dbReference>
<evidence type="ECO:0000256" key="1">
    <source>
        <dbReference type="ARBA" id="ARBA00001938"/>
    </source>
</evidence>
<organism evidence="5 6">
    <name type="scientific">Antarcticimicrobium luteum</name>
    <dbReference type="NCBI Taxonomy" id="2547397"/>
    <lineage>
        <taxon>Bacteria</taxon>
        <taxon>Pseudomonadati</taxon>
        <taxon>Pseudomonadota</taxon>
        <taxon>Alphaproteobacteria</taxon>
        <taxon>Rhodobacterales</taxon>
        <taxon>Paracoccaceae</taxon>
        <taxon>Antarcticimicrobium</taxon>
    </lineage>
</organism>
<protein>
    <submittedName>
        <fullName evidence="5">Pyruvate dehydrogenase</fullName>
    </submittedName>
</protein>
<dbReference type="AlphaFoldDB" id="A0A4R5UQ62"/>
<dbReference type="Pfam" id="PF00364">
    <property type="entry name" value="Biotin_lipoyl"/>
    <property type="match status" value="2"/>
</dbReference>
<dbReference type="InterPro" id="IPR003016">
    <property type="entry name" value="2-oxoA_DH_lipoyl-BS"/>
</dbReference>
<dbReference type="PANTHER" id="PTHR23151:SF90">
    <property type="entry name" value="DIHYDROLIPOYLLYSINE-RESIDUE ACETYLTRANSFERASE COMPONENT OF PYRUVATE DEHYDROGENASE COMPLEX, MITOCHONDRIAL-RELATED"/>
    <property type="match status" value="1"/>
</dbReference>
<dbReference type="OrthoDB" id="9804723at2"/>
<evidence type="ECO:0000259" key="4">
    <source>
        <dbReference type="PROSITE" id="PS50968"/>
    </source>
</evidence>
<reference evidence="5 6" key="1">
    <citation type="submission" date="2019-03" db="EMBL/GenBank/DDBJ databases">
        <title>Ruegeria lutea sp. nov., a novel strain, isolated from marine sediment, the Masan Bay, South Korea.</title>
        <authorList>
            <person name="Kim J."/>
            <person name="Kim D.-Y."/>
            <person name="Lee S.-S."/>
        </authorList>
    </citation>
    <scope>NUCLEOTIDE SEQUENCE [LARGE SCALE GENOMIC DNA]</scope>
    <source>
        <strain evidence="5 6">318-1</strain>
    </source>
</reference>
<name>A0A4R5UQ62_9RHOB</name>
<dbReference type="GO" id="GO:0006086">
    <property type="term" value="P:pyruvate decarboxylation to acetyl-CoA"/>
    <property type="evidence" value="ECO:0007669"/>
    <property type="project" value="InterPro"/>
</dbReference>
<dbReference type="PROSITE" id="PS00189">
    <property type="entry name" value="LIPOYL"/>
    <property type="match status" value="2"/>
</dbReference>
<evidence type="ECO:0000256" key="3">
    <source>
        <dbReference type="SAM" id="MobiDB-lite"/>
    </source>
</evidence>